<evidence type="ECO:0000313" key="1">
    <source>
        <dbReference type="EMBL" id="KAF2271900.1"/>
    </source>
</evidence>
<dbReference type="RefSeq" id="XP_033649439.1">
    <property type="nucleotide sequence ID" value="XM_033799332.1"/>
</dbReference>
<accession>A0A6A6J5N1</accession>
<sequence>MLFTRPEQSQWPVLMSCIAVFYSGCSLRIFRSLAERPPPPEIDHKITFSAHDLSIRGLD</sequence>
<protein>
    <submittedName>
        <fullName evidence="1">Uncharacterized protein</fullName>
    </submittedName>
</protein>
<gene>
    <name evidence="1" type="ORF">EI97DRAFT_437385</name>
</gene>
<reference evidence="1" key="1">
    <citation type="journal article" date="2020" name="Stud. Mycol.">
        <title>101 Dothideomycetes genomes: a test case for predicting lifestyles and emergence of pathogens.</title>
        <authorList>
            <person name="Haridas S."/>
            <person name="Albert R."/>
            <person name="Binder M."/>
            <person name="Bloem J."/>
            <person name="Labutti K."/>
            <person name="Salamov A."/>
            <person name="Andreopoulos B."/>
            <person name="Baker S."/>
            <person name="Barry K."/>
            <person name="Bills G."/>
            <person name="Bluhm B."/>
            <person name="Cannon C."/>
            <person name="Castanera R."/>
            <person name="Culley D."/>
            <person name="Daum C."/>
            <person name="Ezra D."/>
            <person name="Gonzalez J."/>
            <person name="Henrissat B."/>
            <person name="Kuo A."/>
            <person name="Liang C."/>
            <person name="Lipzen A."/>
            <person name="Lutzoni F."/>
            <person name="Magnuson J."/>
            <person name="Mondo S."/>
            <person name="Nolan M."/>
            <person name="Ohm R."/>
            <person name="Pangilinan J."/>
            <person name="Park H.-J."/>
            <person name="Ramirez L."/>
            <person name="Alfaro M."/>
            <person name="Sun H."/>
            <person name="Tritt A."/>
            <person name="Yoshinaga Y."/>
            <person name="Zwiers L.-H."/>
            <person name="Turgeon B."/>
            <person name="Goodwin S."/>
            <person name="Spatafora J."/>
            <person name="Crous P."/>
            <person name="Grigoriev I."/>
        </authorList>
    </citation>
    <scope>NUCLEOTIDE SEQUENCE</scope>
    <source>
        <strain evidence="1">CBS 379.55</strain>
    </source>
</reference>
<dbReference type="GeneID" id="54552507"/>
<dbReference type="Proteomes" id="UP000800097">
    <property type="component" value="Unassembled WGS sequence"/>
</dbReference>
<proteinExistence type="predicted"/>
<name>A0A6A6J5N1_WESOR</name>
<dbReference type="AlphaFoldDB" id="A0A6A6J5N1"/>
<evidence type="ECO:0000313" key="2">
    <source>
        <dbReference type="Proteomes" id="UP000800097"/>
    </source>
</evidence>
<keyword evidence="2" id="KW-1185">Reference proteome</keyword>
<organism evidence="1 2">
    <name type="scientific">Westerdykella ornata</name>
    <dbReference type="NCBI Taxonomy" id="318751"/>
    <lineage>
        <taxon>Eukaryota</taxon>
        <taxon>Fungi</taxon>
        <taxon>Dikarya</taxon>
        <taxon>Ascomycota</taxon>
        <taxon>Pezizomycotina</taxon>
        <taxon>Dothideomycetes</taxon>
        <taxon>Pleosporomycetidae</taxon>
        <taxon>Pleosporales</taxon>
        <taxon>Sporormiaceae</taxon>
        <taxon>Westerdykella</taxon>
    </lineage>
</organism>
<dbReference type="EMBL" id="ML986530">
    <property type="protein sequence ID" value="KAF2271900.1"/>
    <property type="molecule type" value="Genomic_DNA"/>
</dbReference>